<reference evidence="4 5" key="1">
    <citation type="journal article" date="2014" name="ISME J.">
        <title>Ecophysiology of Thioploca ingrica as revealed by the complete genome sequence supplemented with proteomic evidence.</title>
        <authorList>
            <person name="Kojima H."/>
            <person name="Ogura Y."/>
            <person name="Yamamoto N."/>
            <person name="Togashi T."/>
            <person name="Mori H."/>
            <person name="Watanabe T."/>
            <person name="Nemoto F."/>
            <person name="Kurokawa K."/>
            <person name="Hayashi T."/>
            <person name="Fukui M."/>
        </authorList>
    </citation>
    <scope>NUCLEOTIDE SEQUENCE [LARGE SCALE GENOMIC DNA]</scope>
</reference>
<sequence>MTTHTYDDFPYRCLIRPDIQPRHLATLAALFNLQPPSLTTARILELGCGNGINLLATAQSWPQADCLGIDYSARQIAAGQKIIQAVGLNNIVLKQLDILDIDDSLGQFDYIIIHGVYSWVTPRVQNKLLNICQHHLVPNGIAYISYNTYPGWYLNQIMRDMIQYYHVHQFTDKIIRPLETKQLLQWVIDRNQHHQDAYTLLLQEQLTRLQKPDGDNYLYHDLLEEENHPIYFYQFIEQAKQYNLEYVTDIKFREGLSAWQTLKPRFSGDFVTQEQYMDFFSNRKLRMTLLCHQGLTVNRQLEPKLMSRFYVAAMPFLQPTDLPVDINSSATIYFQKPNSHPVPINHPLIKSALLYLIDIYPSNIFFADLVAYLYSQQLNAILAINELSKNLAEELLALFCQELINLDRHAIPRLPTQSSDYPTVIPLARWQATQGQTTVVNSLGQLGQLDEFTCQLLPHLNGQNNRAALLKVMKRLVEQQHVTVILNEQEVLCSQLAEPELLHILNLYLDETLQIITRHALLVA</sequence>
<dbReference type="InterPro" id="IPR050723">
    <property type="entry name" value="CFA/CMAS"/>
</dbReference>
<dbReference type="KEGG" id="tig:THII_0938"/>
<evidence type="ECO:0000259" key="2">
    <source>
        <dbReference type="Pfam" id="PF13649"/>
    </source>
</evidence>
<accession>A0A090AJU4</accession>
<dbReference type="InterPro" id="IPR029063">
    <property type="entry name" value="SAM-dependent_MTases_sf"/>
</dbReference>
<dbReference type="InterPro" id="IPR048976">
    <property type="entry name" value="WHD_PKMT"/>
</dbReference>
<evidence type="ECO:0000259" key="3">
    <source>
        <dbReference type="Pfam" id="PF21782"/>
    </source>
</evidence>
<evidence type="ECO:0000313" key="4">
    <source>
        <dbReference type="EMBL" id="BAP55235.1"/>
    </source>
</evidence>
<gene>
    <name evidence="4" type="ORF">THII_0938</name>
</gene>
<protein>
    <submittedName>
        <fullName evidence="4">Methyltransferase domain</fullName>
    </submittedName>
</protein>
<dbReference type="InterPro" id="IPR041698">
    <property type="entry name" value="Methyltransf_25"/>
</dbReference>
<dbReference type="Pfam" id="PF13649">
    <property type="entry name" value="Methyltransf_25"/>
    <property type="match status" value="1"/>
</dbReference>
<dbReference type="GO" id="GO:0008168">
    <property type="term" value="F:methyltransferase activity"/>
    <property type="evidence" value="ECO:0007669"/>
    <property type="project" value="UniProtKB-KW"/>
</dbReference>
<keyword evidence="4" id="KW-0808">Transferase</keyword>
<dbReference type="EMBL" id="AP014633">
    <property type="protein sequence ID" value="BAP55235.1"/>
    <property type="molecule type" value="Genomic_DNA"/>
</dbReference>
<dbReference type="Gene3D" id="3.40.50.150">
    <property type="entry name" value="Vaccinia Virus protein VP39"/>
    <property type="match status" value="1"/>
</dbReference>
<keyword evidence="4" id="KW-0489">Methyltransferase</keyword>
<feature type="domain" description="Methyltransferase regulatory" evidence="1">
    <location>
        <begin position="215"/>
        <end position="292"/>
    </location>
</feature>
<dbReference type="Pfam" id="PF10119">
    <property type="entry name" value="MethyTransf_Reg"/>
    <property type="match status" value="1"/>
</dbReference>
<evidence type="ECO:0000259" key="1">
    <source>
        <dbReference type="Pfam" id="PF10119"/>
    </source>
</evidence>
<dbReference type="OrthoDB" id="323463at2"/>
<dbReference type="AlphaFoldDB" id="A0A090AJU4"/>
<dbReference type="Proteomes" id="UP000031623">
    <property type="component" value="Chromosome"/>
</dbReference>
<dbReference type="PANTHER" id="PTHR43667">
    <property type="entry name" value="CYCLOPROPANE-FATTY-ACYL-PHOSPHOLIPID SYNTHASE"/>
    <property type="match status" value="1"/>
</dbReference>
<organism evidence="4 5">
    <name type="scientific">Thioploca ingrica</name>
    <dbReference type="NCBI Taxonomy" id="40754"/>
    <lineage>
        <taxon>Bacteria</taxon>
        <taxon>Pseudomonadati</taxon>
        <taxon>Pseudomonadota</taxon>
        <taxon>Gammaproteobacteria</taxon>
        <taxon>Thiotrichales</taxon>
        <taxon>Thiotrichaceae</taxon>
        <taxon>Thioploca</taxon>
    </lineage>
</organism>
<dbReference type="HOGENOM" id="CLU_037603_1_1_6"/>
<feature type="domain" description="PKMT C-terminal winged helix" evidence="3">
    <location>
        <begin position="420"/>
        <end position="521"/>
    </location>
</feature>
<dbReference type="STRING" id="40754.THII_0938"/>
<dbReference type="InterPro" id="IPR018773">
    <property type="entry name" value="MeTrfase_reg_dom_prd"/>
</dbReference>
<dbReference type="Pfam" id="PF21782">
    <property type="entry name" value="WHD_PKMT"/>
    <property type="match status" value="1"/>
</dbReference>
<dbReference type="GO" id="GO:0032259">
    <property type="term" value="P:methylation"/>
    <property type="evidence" value="ECO:0007669"/>
    <property type="project" value="UniProtKB-KW"/>
</dbReference>
<name>A0A090AJU4_9GAMM</name>
<proteinExistence type="predicted"/>
<dbReference type="CDD" id="cd02440">
    <property type="entry name" value="AdoMet_MTases"/>
    <property type="match status" value="1"/>
</dbReference>
<dbReference type="SUPFAM" id="SSF53335">
    <property type="entry name" value="S-adenosyl-L-methionine-dependent methyltransferases"/>
    <property type="match status" value="1"/>
</dbReference>
<evidence type="ECO:0000313" key="5">
    <source>
        <dbReference type="Proteomes" id="UP000031623"/>
    </source>
</evidence>
<feature type="domain" description="Methyltransferase" evidence="2">
    <location>
        <begin position="43"/>
        <end position="140"/>
    </location>
</feature>
<keyword evidence="5" id="KW-1185">Reference proteome</keyword>
<dbReference type="PANTHER" id="PTHR43667:SF2">
    <property type="entry name" value="FATTY ACID C-METHYL TRANSFERASE"/>
    <property type="match status" value="1"/>
</dbReference>